<keyword evidence="4" id="KW-0645">Protease</keyword>
<organism evidence="11">
    <name type="scientific">uncultured Aureispira sp</name>
    <dbReference type="NCBI Taxonomy" id="1331704"/>
    <lineage>
        <taxon>Bacteria</taxon>
        <taxon>Pseudomonadati</taxon>
        <taxon>Bacteroidota</taxon>
        <taxon>Saprospiria</taxon>
        <taxon>Saprospirales</taxon>
        <taxon>Saprospiraceae</taxon>
        <taxon>Aureispira</taxon>
        <taxon>environmental samples</taxon>
    </lineage>
</organism>
<dbReference type="PROSITE" id="PS51257">
    <property type="entry name" value="PROKAR_LIPOPROTEIN"/>
    <property type="match status" value="1"/>
</dbReference>
<evidence type="ECO:0000256" key="6">
    <source>
        <dbReference type="ARBA" id="ARBA00022825"/>
    </source>
</evidence>
<dbReference type="InterPro" id="IPR023302">
    <property type="entry name" value="Pept_S9A_N"/>
</dbReference>
<dbReference type="Gene3D" id="3.40.50.1820">
    <property type="entry name" value="alpha/beta hydrolase"/>
    <property type="match status" value="1"/>
</dbReference>
<dbReference type="GO" id="GO:0004252">
    <property type="term" value="F:serine-type endopeptidase activity"/>
    <property type="evidence" value="ECO:0007669"/>
    <property type="project" value="UniProtKB-EC"/>
</dbReference>
<evidence type="ECO:0000256" key="3">
    <source>
        <dbReference type="ARBA" id="ARBA00011897"/>
    </source>
</evidence>
<evidence type="ECO:0000259" key="10">
    <source>
        <dbReference type="Pfam" id="PF02897"/>
    </source>
</evidence>
<dbReference type="GO" id="GO:0005829">
    <property type="term" value="C:cytosol"/>
    <property type="evidence" value="ECO:0007669"/>
    <property type="project" value="TreeGrafter"/>
</dbReference>
<feature type="domain" description="Peptidase S9 prolyl oligopeptidase catalytic" evidence="9">
    <location>
        <begin position="529"/>
        <end position="740"/>
    </location>
</feature>
<dbReference type="FunFam" id="3.40.50.1820:FF:000005">
    <property type="entry name" value="Prolyl endopeptidase"/>
    <property type="match status" value="1"/>
</dbReference>
<dbReference type="InterPro" id="IPR002470">
    <property type="entry name" value="Peptidase_S9A"/>
</dbReference>
<dbReference type="PANTHER" id="PTHR42881">
    <property type="entry name" value="PROLYL ENDOPEPTIDASE"/>
    <property type="match status" value="1"/>
</dbReference>
<dbReference type="InterPro" id="IPR029058">
    <property type="entry name" value="AB_hydrolase_fold"/>
</dbReference>
<evidence type="ECO:0000256" key="8">
    <source>
        <dbReference type="ARBA" id="ARBA00081187"/>
    </source>
</evidence>
<proteinExistence type="inferred from homology"/>
<protein>
    <recommendedName>
        <fullName evidence="3">prolyl oligopeptidase</fullName>
        <ecNumber evidence="3">3.4.21.26</ecNumber>
    </recommendedName>
    <alternativeName>
        <fullName evidence="8">Proline-specific endopeptidase</fullName>
    </alternativeName>
</protein>
<accession>A0A6S6SA09</accession>
<dbReference type="PROSITE" id="PS00708">
    <property type="entry name" value="PRO_ENDOPEP_SER"/>
    <property type="match status" value="1"/>
</dbReference>
<feature type="domain" description="Peptidase S9A N-terminal" evidence="10">
    <location>
        <begin position="59"/>
        <end position="470"/>
    </location>
</feature>
<evidence type="ECO:0000256" key="7">
    <source>
        <dbReference type="ARBA" id="ARBA00060121"/>
    </source>
</evidence>
<dbReference type="PANTHER" id="PTHR42881:SF2">
    <property type="entry name" value="PROLYL ENDOPEPTIDASE"/>
    <property type="match status" value="1"/>
</dbReference>
<comment type="catalytic activity">
    <reaction evidence="1">
        <text>Hydrolysis of Pro-|-Xaa &gt;&gt; Ala-|-Xaa in oligopeptides.</text>
        <dbReference type="EC" id="3.4.21.26"/>
    </reaction>
</comment>
<dbReference type="Gene3D" id="2.130.10.120">
    <property type="entry name" value="Prolyl oligopeptidase, N-terminal domain"/>
    <property type="match status" value="1"/>
</dbReference>
<dbReference type="GO" id="GO:0006508">
    <property type="term" value="P:proteolysis"/>
    <property type="evidence" value="ECO:0007669"/>
    <property type="project" value="UniProtKB-KW"/>
</dbReference>
<dbReference type="EC" id="3.4.21.26" evidence="3"/>
<evidence type="ECO:0000256" key="2">
    <source>
        <dbReference type="ARBA" id="ARBA00005228"/>
    </source>
</evidence>
<dbReference type="SUPFAM" id="SSF50993">
    <property type="entry name" value="Peptidase/esterase 'gauge' domain"/>
    <property type="match status" value="1"/>
</dbReference>
<keyword evidence="6" id="KW-0720">Serine protease</keyword>
<dbReference type="InterPro" id="IPR002471">
    <property type="entry name" value="Pept_S9_AS"/>
</dbReference>
<dbReference type="GO" id="GO:0070012">
    <property type="term" value="F:oligopeptidase activity"/>
    <property type="evidence" value="ECO:0007669"/>
    <property type="project" value="TreeGrafter"/>
</dbReference>
<evidence type="ECO:0000256" key="5">
    <source>
        <dbReference type="ARBA" id="ARBA00022801"/>
    </source>
</evidence>
<evidence type="ECO:0000256" key="1">
    <source>
        <dbReference type="ARBA" id="ARBA00001070"/>
    </source>
</evidence>
<dbReference type="SUPFAM" id="SSF53474">
    <property type="entry name" value="alpha/beta-Hydrolases"/>
    <property type="match status" value="1"/>
</dbReference>
<gene>
    <name evidence="11" type="ORF">HELGO_WM29477</name>
</gene>
<comment type="similarity">
    <text evidence="2">Belongs to the peptidase S9A family.</text>
</comment>
<keyword evidence="5 11" id="KW-0378">Hydrolase</keyword>
<dbReference type="EMBL" id="CACVAQ010000034">
    <property type="protein sequence ID" value="CAA6799473.1"/>
    <property type="molecule type" value="Genomic_DNA"/>
</dbReference>
<dbReference type="Pfam" id="PF00326">
    <property type="entry name" value="Peptidase_S9"/>
    <property type="match status" value="1"/>
</dbReference>
<evidence type="ECO:0000313" key="11">
    <source>
        <dbReference type="EMBL" id="CAA6799473.1"/>
    </source>
</evidence>
<reference evidence="11" key="1">
    <citation type="submission" date="2020-01" db="EMBL/GenBank/DDBJ databases">
        <authorList>
            <person name="Meier V. D."/>
            <person name="Meier V D."/>
        </authorList>
    </citation>
    <scope>NUCLEOTIDE SEQUENCE</scope>
    <source>
        <strain evidence="11">HLG_WM_MAG_10</strain>
    </source>
</reference>
<dbReference type="Pfam" id="PF02897">
    <property type="entry name" value="Peptidase_S9_N"/>
    <property type="match status" value="1"/>
</dbReference>
<comment type="function">
    <text evidence="7">Cleaves peptide bonds on the C-terminal side of prolyl residues within peptides that are up to approximately 30 amino acids long. Has an absolute requirement for an X-Pro bond in the trans configuration immediately preceding the Pro-Y scissible bond.</text>
</comment>
<dbReference type="AlphaFoldDB" id="A0A6S6SA09"/>
<evidence type="ECO:0000259" key="9">
    <source>
        <dbReference type="Pfam" id="PF00326"/>
    </source>
</evidence>
<sequence length="743" mass="83603">MEYKLLIFSLVLSVVACKEGTKKQKVTTEESVEIRNTASPEQSTTYLDNPDNIKMNYPITEKGVVEDDFFGVKVKDPYRWLEDAVTEGEETPINKWVSAQSTLAKVYLAGIPYRNKIKDRLTKLYDYERISAPFKEGGNMYFYKNDGKQDQTVVYKSKNWKEKAEVFIDPNTFSADGTISLSGLDFSKDGKFAAYRTSESGSDWGTVYIKDAITGKKLADKIEWLRYSGLAWYKDGFFYSRYGDNSGSDKFTQKNQFHQVYYHKVGTKQESDELVFADRTQPSRNYGVSVTEDESIWVLTVTESTSGNALFYKKAAETASSFVKLVDGFENDFQVIDNVGDKLLVLTDYQAPQYQVIEIDLAKPEPKNWRSLIPEKKGATLNSVQVRGGRLVARYTKEITNVLSVFEMNGTYVGDVEIPEIISKTAPVTLGGITGKKASAEGYFSMSSFTLPTTICKVNVKTLKSEVWKQPKVDFNPADYEIEYTHYLSKDKTSIPISIVYKKGLKRDGNNPTLLYGYGGFNISVLPRFALNRLPFLDKGGVYVVANIRGGGEMGKEWHEAGIQLKKQNVFDDFIAASEFLIAENYTSSEKLAIEGRSNGGLLVGACMTQRPDLYRVALPIVGVLDMMRYHQFTIGHFWASDYGRSDDETQYKNLLSYSPVHNVKATPYPATMVMTADHDDRVVPAHSFKFGAALQAQTTGQLPVIIRIDEKSGHGSGKPRTKVIEEEADKTAFLMFNLKMNW</sequence>
<dbReference type="PRINTS" id="PR00862">
    <property type="entry name" value="PROLIGOPTASE"/>
</dbReference>
<dbReference type="InterPro" id="IPR051167">
    <property type="entry name" value="Prolyl_oligopep/macrocyclase"/>
</dbReference>
<name>A0A6S6SA09_9BACT</name>
<evidence type="ECO:0000256" key="4">
    <source>
        <dbReference type="ARBA" id="ARBA00022670"/>
    </source>
</evidence>
<dbReference type="InterPro" id="IPR001375">
    <property type="entry name" value="Peptidase_S9_cat"/>
</dbReference>